<dbReference type="OrthoDB" id="1495530at2"/>
<dbReference type="AlphaFoldDB" id="A0A1Q9LFS3"/>
<dbReference type="EMBL" id="MKQR01000026">
    <property type="protein sequence ID" value="OLR90864.1"/>
    <property type="molecule type" value="Genomic_DNA"/>
</dbReference>
<comment type="caution">
    <text evidence="2">The sequence shown here is derived from an EMBL/GenBank/DDBJ whole genome shotgun (WGS) entry which is preliminary data.</text>
</comment>
<dbReference type="CDD" id="cd02947">
    <property type="entry name" value="TRX_family"/>
    <property type="match status" value="1"/>
</dbReference>
<proteinExistence type="predicted"/>
<evidence type="ECO:0000313" key="2">
    <source>
        <dbReference type="EMBL" id="OLR90864.1"/>
    </source>
</evidence>
<dbReference type="InterPro" id="IPR013766">
    <property type="entry name" value="Thioredoxin_domain"/>
</dbReference>
<dbReference type="InterPro" id="IPR036249">
    <property type="entry name" value="Thioredoxin-like_sf"/>
</dbReference>
<dbReference type="SUPFAM" id="SSF52833">
    <property type="entry name" value="Thioredoxin-like"/>
    <property type="match status" value="1"/>
</dbReference>
<name>A0A1Q9LFS3_9PSEU</name>
<feature type="domain" description="Thioredoxin" evidence="1">
    <location>
        <begin position="10"/>
        <end position="137"/>
    </location>
</feature>
<reference evidence="2 3" key="1">
    <citation type="submission" date="2016-10" db="EMBL/GenBank/DDBJ databases">
        <title>The Draft Genome Sequence of Actinokineospora bangkokensis 44EHWT reveals the biosynthetic pathway of antifungal compounds Thailandins with unusual extender unit butylmalonyl-CoA.</title>
        <authorList>
            <person name="Greule A."/>
            <person name="Intra B."/>
            <person name="Flemming S."/>
            <person name="Rommel M.G."/>
            <person name="Panbangred W."/>
            <person name="Bechthold A."/>
        </authorList>
    </citation>
    <scope>NUCLEOTIDE SEQUENCE [LARGE SCALE GENOMIC DNA]</scope>
    <source>
        <strain evidence="2 3">44EHW</strain>
    </source>
</reference>
<dbReference type="PROSITE" id="PS51352">
    <property type="entry name" value="THIOREDOXIN_2"/>
    <property type="match status" value="1"/>
</dbReference>
<evidence type="ECO:0000313" key="3">
    <source>
        <dbReference type="Proteomes" id="UP000186040"/>
    </source>
</evidence>
<keyword evidence="3" id="KW-1185">Reference proteome</keyword>
<sequence>MVGLLVAVGTLLLATAIGFALRARDGRVKEKAVDQAVPEEVRALLDPDAAVTLVQLSTTFCAPCRQARVLLADLAGRTGGLAHTDLDLTSQPRLAERLSVLRTPTTLAVDSRGVELLRVSGVPKRAELLAALAPHLPA</sequence>
<dbReference type="Gene3D" id="3.40.30.10">
    <property type="entry name" value="Glutaredoxin"/>
    <property type="match status" value="1"/>
</dbReference>
<dbReference type="RefSeq" id="WP_075977534.1">
    <property type="nucleotide sequence ID" value="NZ_MKQR01000026.1"/>
</dbReference>
<organism evidence="2 3">
    <name type="scientific">Actinokineospora bangkokensis</name>
    <dbReference type="NCBI Taxonomy" id="1193682"/>
    <lineage>
        <taxon>Bacteria</taxon>
        <taxon>Bacillati</taxon>
        <taxon>Actinomycetota</taxon>
        <taxon>Actinomycetes</taxon>
        <taxon>Pseudonocardiales</taxon>
        <taxon>Pseudonocardiaceae</taxon>
        <taxon>Actinokineospora</taxon>
    </lineage>
</organism>
<accession>A0A1Q9LFS3</accession>
<evidence type="ECO:0000259" key="1">
    <source>
        <dbReference type="PROSITE" id="PS51352"/>
    </source>
</evidence>
<dbReference type="Proteomes" id="UP000186040">
    <property type="component" value="Unassembled WGS sequence"/>
</dbReference>
<protein>
    <submittedName>
        <fullName evidence="2">Thiol reductase thioredoxin</fullName>
    </submittedName>
</protein>
<gene>
    <name evidence="2" type="ORF">BJP25_30345</name>
</gene>
<dbReference type="STRING" id="1193682.BJP25_30345"/>